<protein>
    <submittedName>
        <fullName evidence="1">G8130 protein</fullName>
    </submittedName>
</protein>
<accession>A0ABP1G642</accession>
<reference evidence="1 2" key="1">
    <citation type="submission" date="2024-06" db="EMBL/GenBank/DDBJ databases">
        <authorList>
            <person name="Kraege A."/>
            <person name="Thomma B."/>
        </authorList>
    </citation>
    <scope>NUCLEOTIDE SEQUENCE [LARGE SCALE GENOMIC DNA]</scope>
</reference>
<dbReference type="EMBL" id="CAXHTA020000012">
    <property type="protein sequence ID" value="CAL5225327.1"/>
    <property type="molecule type" value="Genomic_DNA"/>
</dbReference>
<organism evidence="1 2">
    <name type="scientific">Coccomyxa viridis</name>
    <dbReference type="NCBI Taxonomy" id="1274662"/>
    <lineage>
        <taxon>Eukaryota</taxon>
        <taxon>Viridiplantae</taxon>
        <taxon>Chlorophyta</taxon>
        <taxon>core chlorophytes</taxon>
        <taxon>Trebouxiophyceae</taxon>
        <taxon>Trebouxiophyceae incertae sedis</taxon>
        <taxon>Coccomyxaceae</taxon>
        <taxon>Coccomyxa</taxon>
    </lineage>
</organism>
<dbReference type="Proteomes" id="UP001497392">
    <property type="component" value="Unassembled WGS sequence"/>
</dbReference>
<proteinExistence type="predicted"/>
<keyword evidence="2" id="KW-1185">Reference proteome</keyword>
<name>A0ABP1G642_9CHLO</name>
<gene>
    <name evidence="1" type="primary">g8130</name>
    <name evidence="1" type="ORF">VP750_LOCUS6986</name>
</gene>
<evidence type="ECO:0000313" key="1">
    <source>
        <dbReference type="EMBL" id="CAL5225327.1"/>
    </source>
</evidence>
<evidence type="ECO:0000313" key="2">
    <source>
        <dbReference type="Proteomes" id="UP001497392"/>
    </source>
</evidence>
<sequence>MGKSSSRWGRAVSRFGKQVWNFDKMMLHNATKIAGTAAGALASNPATMALAGTLGTAAGIGGAIEGGIRAIGW</sequence>
<comment type="caution">
    <text evidence="1">The sequence shown here is derived from an EMBL/GenBank/DDBJ whole genome shotgun (WGS) entry which is preliminary data.</text>
</comment>